<keyword evidence="1" id="KW-0812">Transmembrane</keyword>
<feature type="transmembrane region" description="Helical" evidence="1">
    <location>
        <begin position="26"/>
        <end position="46"/>
    </location>
</feature>
<evidence type="ECO:0000256" key="1">
    <source>
        <dbReference type="SAM" id="Phobius"/>
    </source>
</evidence>
<dbReference type="AlphaFoldDB" id="A0A2P2LHA8"/>
<reference evidence="2" key="1">
    <citation type="submission" date="2018-02" db="EMBL/GenBank/DDBJ databases">
        <title>Rhizophora mucronata_Transcriptome.</title>
        <authorList>
            <person name="Meera S.P."/>
            <person name="Sreeshan A."/>
            <person name="Augustine A."/>
        </authorList>
    </citation>
    <scope>NUCLEOTIDE SEQUENCE</scope>
    <source>
        <tissue evidence="2">Leaf</tissue>
    </source>
</reference>
<keyword evidence="1" id="KW-1133">Transmembrane helix</keyword>
<accession>A0A2P2LHA8</accession>
<dbReference type="EMBL" id="GGEC01036881">
    <property type="protein sequence ID" value="MBX17365.1"/>
    <property type="molecule type" value="Transcribed_RNA"/>
</dbReference>
<sequence>MIYAYYHPNVEKWMEKLEESDAKRRLSIKTVIVAVSLFVSCMFLSLTAL</sequence>
<keyword evidence="1" id="KW-0472">Membrane</keyword>
<evidence type="ECO:0000313" key="2">
    <source>
        <dbReference type="EMBL" id="MBX17365.1"/>
    </source>
</evidence>
<proteinExistence type="predicted"/>
<protein>
    <submittedName>
        <fullName evidence="2">Protein REDUCED WALL ACETYLATION 4-like</fullName>
    </submittedName>
</protein>
<name>A0A2P2LHA8_RHIMU</name>
<organism evidence="2">
    <name type="scientific">Rhizophora mucronata</name>
    <name type="common">Asiatic mangrove</name>
    <dbReference type="NCBI Taxonomy" id="61149"/>
    <lineage>
        <taxon>Eukaryota</taxon>
        <taxon>Viridiplantae</taxon>
        <taxon>Streptophyta</taxon>
        <taxon>Embryophyta</taxon>
        <taxon>Tracheophyta</taxon>
        <taxon>Spermatophyta</taxon>
        <taxon>Magnoliopsida</taxon>
        <taxon>eudicotyledons</taxon>
        <taxon>Gunneridae</taxon>
        <taxon>Pentapetalae</taxon>
        <taxon>rosids</taxon>
        <taxon>fabids</taxon>
        <taxon>Malpighiales</taxon>
        <taxon>Rhizophoraceae</taxon>
        <taxon>Rhizophora</taxon>
    </lineage>
</organism>